<keyword evidence="8" id="KW-0067">ATP-binding</keyword>
<feature type="coiled-coil region" evidence="6">
    <location>
        <begin position="23"/>
        <end position="50"/>
    </location>
</feature>
<evidence type="ECO:0000259" key="7">
    <source>
        <dbReference type="PROSITE" id="PS50109"/>
    </source>
</evidence>
<dbReference type="InterPro" id="IPR050736">
    <property type="entry name" value="Sensor_HK_Regulatory"/>
</dbReference>
<evidence type="ECO:0000256" key="3">
    <source>
        <dbReference type="ARBA" id="ARBA00022679"/>
    </source>
</evidence>
<evidence type="ECO:0000256" key="5">
    <source>
        <dbReference type="ARBA" id="ARBA00023012"/>
    </source>
</evidence>
<dbReference type="RefSeq" id="WP_013505862.1">
    <property type="nucleotide sequence ID" value="NC_014836.1"/>
</dbReference>
<evidence type="ECO:0000256" key="2">
    <source>
        <dbReference type="ARBA" id="ARBA00012438"/>
    </source>
</evidence>
<keyword evidence="5" id="KW-0902">Two-component regulatory system</keyword>
<sequence>MIDITKVEDVDFLGEIQRRFREKNASIEEMQRMTQNLLDLNDKARQAEAVKSEFLSLIKNEFNNPISSLLSFSQALASGRHTEKISDIARMTHQELQRIDFHMKNIFAAAEIESGQIQNTFEDVYLDELVNEVRSSLRYIIADKHLDIQLFNELSGAVQSDSAKLFTILLNLLSNACEYSHVHGRIVVWAGVDDGSIVIFVKDFGEGIPTQYHGKIFNRFTQFHSGKNRPHTGLGLGLSVVKGLVESLDGSIESYSSSEQTVFTVRLPAQPVRFDDFADGDSFDGEFDDEDMVEM</sequence>
<protein>
    <recommendedName>
        <fullName evidence="2">histidine kinase</fullName>
        <ecNumber evidence="2">2.7.13.3</ecNumber>
    </recommendedName>
</protein>
<dbReference type="EMBL" id="CP002432">
    <property type="protein sequence ID" value="ADU65981.1"/>
    <property type="molecule type" value="Genomic_DNA"/>
</dbReference>
<evidence type="ECO:0000256" key="4">
    <source>
        <dbReference type="ARBA" id="ARBA00022777"/>
    </source>
</evidence>
<keyword evidence="8" id="KW-0547">Nucleotide-binding</keyword>
<dbReference type="GO" id="GO:0000155">
    <property type="term" value="F:phosphorelay sensor kinase activity"/>
    <property type="evidence" value="ECO:0007669"/>
    <property type="project" value="InterPro"/>
</dbReference>
<dbReference type="STRING" id="653733.Selin_1246"/>
<organism evidence="8 9">
    <name type="scientific">Desulfurispirillum indicum (strain ATCC BAA-1389 / DSM 22839 / S5)</name>
    <dbReference type="NCBI Taxonomy" id="653733"/>
    <lineage>
        <taxon>Bacteria</taxon>
        <taxon>Pseudomonadati</taxon>
        <taxon>Chrysiogenota</taxon>
        <taxon>Chrysiogenia</taxon>
        <taxon>Chrysiogenales</taxon>
        <taxon>Chrysiogenaceae</taxon>
        <taxon>Desulfurispirillum</taxon>
    </lineage>
</organism>
<evidence type="ECO:0000313" key="9">
    <source>
        <dbReference type="Proteomes" id="UP000002572"/>
    </source>
</evidence>
<dbReference type="InterPro" id="IPR004358">
    <property type="entry name" value="Sig_transdc_His_kin-like_C"/>
</dbReference>
<dbReference type="InParanoid" id="E6W505"/>
<evidence type="ECO:0000256" key="6">
    <source>
        <dbReference type="SAM" id="Coils"/>
    </source>
</evidence>
<dbReference type="PROSITE" id="PS50109">
    <property type="entry name" value="HIS_KIN"/>
    <property type="match status" value="1"/>
</dbReference>
<proteinExistence type="predicted"/>
<dbReference type="PRINTS" id="PR00344">
    <property type="entry name" value="BCTRLSENSOR"/>
</dbReference>
<dbReference type="HOGENOM" id="CLU_000445_89_3_0"/>
<comment type="catalytic activity">
    <reaction evidence="1">
        <text>ATP + protein L-histidine = ADP + protein N-phospho-L-histidine.</text>
        <dbReference type="EC" id="2.7.13.3"/>
    </reaction>
</comment>
<accession>E6W505</accession>
<gene>
    <name evidence="8" type="ordered locus">Selin_1246</name>
</gene>
<dbReference type="InterPro" id="IPR036097">
    <property type="entry name" value="HisK_dim/P_sf"/>
</dbReference>
<reference evidence="8 9" key="1">
    <citation type="submission" date="2010-12" db="EMBL/GenBank/DDBJ databases">
        <title>Complete sequence of Desulfurispirillum indicum S5.</title>
        <authorList>
            <consortium name="US DOE Joint Genome Institute"/>
            <person name="Lucas S."/>
            <person name="Copeland A."/>
            <person name="Lapidus A."/>
            <person name="Cheng J.-F."/>
            <person name="Goodwin L."/>
            <person name="Pitluck S."/>
            <person name="Chertkov O."/>
            <person name="Held B."/>
            <person name="Detter J.C."/>
            <person name="Han C."/>
            <person name="Tapia R."/>
            <person name="Land M."/>
            <person name="Hauser L."/>
            <person name="Kyrpides N."/>
            <person name="Ivanova N."/>
            <person name="Mikhailova N."/>
            <person name="Haggblom M."/>
            <person name="Rauschenbach I."/>
            <person name="Bini E."/>
            <person name="Woyke T."/>
        </authorList>
    </citation>
    <scope>NUCLEOTIDE SEQUENCE [LARGE SCALE GENOMIC DNA]</scope>
    <source>
        <strain evidence="9">ATCC BAA-1389 / DSM 22839 / S5</strain>
    </source>
</reference>
<dbReference type="Pfam" id="PF02518">
    <property type="entry name" value="HATPase_c"/>
    <property type="match status" value="1"/>
</dbReference>
<dbReference type="Proteomes" id="UP000002572">
    <property type="component" value="Chromosome"/>
</dbReference>
<dbReference type="SUPFAM" id="SSF55874">
    <property type="entry name" value="ATPase domain of HSP90 chaperone/DNA topoisomerase II/histidine kinase"/>
    <property type="match status" value="1"/>
</dbReference>
<dbReference type="InterPro" id="IPR003594">
    <property type="entry name" value="HATPase_dom"/>
</dbReference>
<keyword evidence="6" id="KW-0175">Coiled coil</keyword>
<dbReference type="PANTHER" id="PTHR43711">
    <property type="entry name" value="TWO-COMPONENT HISTIDINE KINASE"/>
    <property type="match status" value="1"/>
</dbReference>
<dbReference type="AlphaFoldDB" id="E6W505"/>
<evidence type="ECO:0000256" key="1">
    <source>
        <dbReference type="ARBA" id="ARBA00000085"/>
    </source>
</evidence>
<dbReference type="eggNOG" id="COG2205">
    <property type="taxonomic scope" value="Bacteria"/>
</dbReference>
<dbReference type="GO" id="GO:0005524">
    <property type="term" value="F:ATP binding"/>
    <property type="evidence" value="ECO:0007669"/>
    <property type="project" value="UniProtKB-KW"/>
</dbReference>
<name>E6W505_DESIS</name>
<dbReference type="PANTHER" id="PTHR43711:SF26">
    <property type="entry name" value="SENSOR HISTIDINE KINASE RCSC"/>
    <property type="match status" value="1"/>
</dbReference>
<keyword evidence="3" id="KW-0808">Transferase</keyword>
<dbReference type="FunCoup" id="E6W505">
    <property type="interactions" value="96"/>
</dbReference>
<keyword evidence="9" id="KW-1185">Reference proteome</keyword>
<dbReference type="InterPro" id="IPR005467">
    <property type="entry name" value="His_kinase_dom"/>
</dbReference>
<dbReference type="EC" id="2.7.13.3" evidence="2"/>
<dbReference type="OrthoDB" id="9797304at2"/>
<dbReference type="Gene3D" id="3.30.565.10">
    <property type="entry name" value="Histidine kinase-like ATPase, C-terminal domain"/>
    <property type="match status" value="1"/>
</dbReference>
<dbReference type="Gene3D" id="1.10.287.130">
    <property type="match status" value="1"/>
</dbReference>
<dbReference type="SUPFAM" id="SSF47384">
    <property type="entry name" value="Homodimeric domain of signal transducing histidine kinase"/>
    <property type="match status" value="1"/>
</dbReference>
<dbReference type="SMART" id="SM00387">
    <property type="entry name" value="HATPase_c"/>
    <property type="match status" value="1"/>
</dbReference>
<dbReference type="InterPro" id="IPR036890">
    <property type="entry name" value="HATPase_C_sf"/>
</dbReference>
<dbReference type="KEGG" id="din:Selin_1246"/>
<keyword evidence="4" id="KW-0418">Kinase</keyword>
<evidence type="ECO:0000313" key="8">
    <source>
        <dbReference type="EMBL" id="ADU65981.1"/>
    </source>
</evidence>
<dbReference type="CDD" id="cd00075">
    <property type="entry name" value="HATPase"/>
    <property type="match status" value="1"/>
</dbReference>
<feature type="domain" description="Histidine kinase" evidence="7">
    <location>
        <begin position="57"/>
        <end position="271"/>
    </location>
</feature>